<evidence type="ECO:0000313" key="7">
    <source>
        <dbReference type="EMBL" id="AKO65379.1"/>
    </source>
</evidence>
<keyword evidence="4 5" id="KW-0472">Membrane</keyword>
<organism evidence="7 8">
    <name type="scientific">Methylophilales bacterium MBRS-H7</name>
    <dbReference type="NCBI Taxonomy" id="1623450"/>
    <lineage>
        <taxon>Bacteria</taxon>
        <taxon>Pseudomonadati</taxon>
        <taxon>Pseudomonadota</taxon>
        <taxon>Betaproteobacteria</taxon>
        <taxon>Nitrosomonadales</taxon>
        <taxon>OM43 clade</taxon>
    </lineage>
</organism>
<dbReference type="Pfam" id="PF13519">
    <property type="entry name" value="VWA_2"/>
    <property type="match status" value="1"/>
</dbReference>
<dbReference type="PATRIC" id="fig|1623450.3.peg.203"/>
<dbReference type="InterPro" id="IPR050768">
    <property type="entry name" value="UPF0353/GerABKA_families"/>
</dbReference>
<gene>
    <name evidence="7" type="ORF">VI33_00995</name>
</gene>
<dbReference type="PROSITE" id="PS50234">
    <property type="entry name" value="VWFA"/>
    <property type="match status" value="1"/>
</dbReference>
<evidence type="ECO:0000256" key="1">
    <source>
        <dbReference type="ARBA" id="ARBA00022475"/>
    </source>
</evidence>
<keyword evidence="1" id="KW-1003">Cell membrane</keyword>
<evidence type="ECO:0000256" key="4">
    <source>
        <dbReference type="ARBA" id="ARBA00023136"/>
    </source>
</evidence>
<keyword evidence="2 5" id="KW-0812">Transmembrane</keyword>
<dbReference type="Gene3D" id="3.40.50.410">
    <property type="entry name" value="von Willebrand factor, type A domain"/>
    <property type="match status" value="1"/>
</dbReference>
<dbReference type="OrthoDB" id="6206554at2"/>
<feature type="transmembrane region" description="Helical" evidence="5">
    <location>
        <begin position="301"/>
        <end position="322"/>
    </location>
</feature>
<dbReference type="Proteomes" id="UP000066549">
    <property type="component" value="Chromosome"/>
</dbReference>
<dbReference type="EMBL" id="CP011002">
    <property type="protein sequence ID" value="AKO65379.1"/>
    <property type="molecule type" value="Genomic_DNA"/>
</dbReference>
<evidence type="ECO:0000256" key="2">
    <source>
        <dbReference type="ARBA" id="ARBA00022692"/>
    </source>
</evidence>
<reference evidence="7 8" key="1">
    <citation type="submission" date="2015-03" db="EMBL/GenBank/DDBJ databases">
        <title>Comparative analysis of the OM43 clade including a novel species from Red Sea uncovers genomic and metabolic diversity among marine methylotrophs.</title>
        <authorList>
            <person name="Jimenez-Infante F."/>
            <person name="Ngugi D.K."/>
            <person name="Vinu M."/>
            <person name="Alam I."/>
            <person name="Kamau A."/>
            <person name="Blom J."/>
            <person name="Bajic V.B."/>
            <person name="Stingl U."/>
        </authorList>
    </citation>
    <scope>NUCLEOTIDE SEQUENCE [LARGE SCALE GENOMIC DNA]</scope>
    <source>
        <strain evidence="7 8">MBRSH7</strain>
    </source>
</reference>
<name>A0A0H4IXW2_9PROT</name>
<sequence>MFFLNPLFLILIPLVFVPFIFKVISKNFYSWNTLIPDDSSSLFLSILIKAFNSLIILFLILYFASPQMPQETVTKVGVGSQIGLVLDRSASMDDPFSGSTQFDDEGVGETKSAAAARLIINFVESRKNDMIGVITFSNSAMFVLPLTQNKSAITGAVNATAGNALFQTNIGAGLSSVSELFAKVEDSGSRAVILLSDGAGRIDAPTQQKIRDWFDRFDIGLYWIVLRQPGGISIFDENLKIRDETQPPPQIELFDYFKTFRSPFQAYEAEDPASLEKAIKDINLKEKKQIFYEEVIPGTNYSLHLLIGAFLMTFVLFFLKLIELKR</sequence>
<accession>A0A0H4IXW2</accession>
<proteinExistence type="predicted"/>
<dbReference type="InterPro" id="IPR036465">
    <property type="entry name" value="vWFA_dom_sf"/>
</dbReference>
<keyword evidence="3 5" id="KW-1133">Transmembrane helix</keyword>
<keyword evidence="8" id="KW-1185">Reference proteome</keyword>
<dbReference type="SMART" id="SM00327">
    <property type="entry name" value="VWA"/>
    <property type="match status" value="1"/>
</dbReference>
<evidence type="ECO:0000259" key="6">
    <source>
        <dbReference type="PROSITE" id="PS50234"/>
    </source>
</evidence>
<dbReference type="InterPro" id="IPR002035">
    <property type="entry name" value="VWF_A"/>
</dbReference>
<dbReference type="AlphaFoldDB" id="A0A0H4IXW2"/>
<evidence type="ECO:0000313" key="8">
    <source>
        <dbReference type="Proteomes" id="UP000066549"/>
    </source>
</evidence>
<feature type="transmembrane region" description="Helical" evidence="5">
    <location>
        <begin position="46"/>
        <end position="64"/>
    </location>
</feature>
<feature type="transmembrane region" description="Helical" evidence="5">
    <location>
        <begin position="6"/>
        <end position="25"/>
    </location>
</feature>
<dbReference type="CDD" id="cd00198">
    <property type="entry name" value="vWFA"/>
    <property type="match status" value="1"/>
</dbReference>
<dbReference type="PANTHER" id="PTHR22550:SF5">
    <property type="entry name" value="LEUCINE ZIPPER PROTEIN 4"/>
    <property type="match status" value="1"/>
</dbReference>
<feature type="domain" description="VWFA" evidence="6">
    <location>
        <begin position="81"/>
        <end position="282"/>
    </location>
</feature>
<protein>
    <submittedName>
        <fullName evidence="7">von Willebrand factor A</fullName>
    </submittedName>
</protein>
<dbReference type="SUPFAM" id="SSF53300">
    <property type="entry name" value="vWA-like"/>
    <property type="match status" value="1"/>
</dbReference>
<evidence type="ECO:0000256" key="5">
    <source>
        <dbReference type="SAM" id="Phobius"/>
    </source>
</evidence>
<evidence type="ECO:0000256" key="3">
    <source>
        <dbReference type="ARBA" id="ARBA00022989"/>
    </source>
</evidence>
<dbReference type="PANTHER" id="PTHR22550">
    <property type="entry name" value="SPORE GERMINATION PROTEIN"/>
    <property type="match status" value="1"/>
</dbReference>